<comment type="subcellular location">
    <subcellularLocation>
        <location evidence="5">Cell inner membrane</location>
        <topology evidence="5">Multi-pass membrane protein</topology>
    </subcellularLocation>
</comment>
<protein>
    <recommendedName>
        <fullName evidence="5">Inner membrane-spanning protein YciB</fullName>
    </recommendedName>
</protein>
<name>A0AAU6PH43_9GAMM</name>
<reference evidence="6" key="1">
    <citation type="submission" date="2023-10" db="EMBL/GenBank/DDBJ databases">
        <title>The first scallop-associated chemosynthetic bacterial symbiont.</title>
        <authorList>
            <person name="Lin Y.-T."/>
            <person name="Sun J."/>
            <person name="Ip J.C.-H."/>
            <person name="He X."/>
            <person name="Gao Z.-M."/>
            <person name="Perez M."/>
            <person name="Xu T."/>
            <person name="Qian P.-Y."/>
            <person name="Qiu J.-W."/>
        </authorList>
    </citation>
    <scope>NUCLEOTIDE SEQUENCE</scope>
    <source>
        <strain evidence="6">Gill1</strain>
    </source>
</reference>
<feature type="transmembrane region" description="Helical" evidence="5">
    <location>
        <begin position="195"/>
        <end position="213"/>
    </location>
</feature>
<organism evidence="6">
    <name type="scientific">Catillopecten margaritatus gill symbiont</name>
    <dbReference type="NCBI Taxonomy" id="3083288"/>
    <lineage>
        <taxon>Bacteria</taxon>
        <taxon>Pseudomonadati</taxon>
        <taxon>Pseudomonadota</taxon>
        <taxon>Gammaproteobacteria</taxon>
        <taxon>sulfur-oxidizing symbionts</taxon>
    </lineage>
</organism>
<keyword evidence="3 5" id="KW-1133">Transmembrane helix</keyword>
<dbReference type="Pfam" id="PF04279">
    <property type="entry name" value="IspA"/>
    <property type="match status" value="2"/>
</dbReference>
<feature type="transmembrane region" description="Helical" evidence="5">
    <location>
        <begin position="60"/>
        <end position="76"/>
    </location>
</feature>
<evidence type="ECO:0000256" key="5">
    <source>
        <dbReference type="HAMAP-Rule" id="MF_00189"/>
    </source>
</evidence>
<dbReference type="InterPro" id="IPR006008">
    <property type="entry name" value="YciB"/>
</dbReference>
<dbReference type="AlphaFoldDB" id="A0AAU6PH43"/>
<evidence type="ECO:0000256" key="4">
    <source>
        <dbReference type="ARBA" id="ARBA00023136"/>
    </source>
</evidence>
<keyword evidence="5" id="KW-0997">Cell inner membrane</keyword>
<comment type="similarity">
    <text evidence="5">Belongs to the YciB family.</text>
</comment>
<feature type="transmembrane region" description="Helical" evidence="5">
    <location>
        <begin position="123"/>
        <end position="147"/>
    </location>
</feature>
<keyword evidence="1 5" id="KW-1003">Cell membrane</keyword>
<proteinExistence type="inferred from homology"/>
<evidence type="ECO:0000313" key="6">
    <source>
        <dbReference type="EMBL" id="WXU00360.1"/>
    </source>
</evidence>
<comment type="function">
    <text evidence="5">Plays a role in cell envelope biogenesis, maintenance of cell envelope integrity and membrane homeostasis.</text>
</comment>
<feature type="transmembrane region" description="Helical" evidence="5">
    <location>
        <begin position="28"/>
        <end position="48"/>
    </location>
</feature>
<keyword evidence="2 5" id="KW-0812">Transmembrane</keyword>
<gene>
    <name evidence="5 6" type="primary">yciB</name>
    <name evidence="6" type="ORF">Ctma_1074</name>
</gene>
<keyword evidence="4 5" id="KW-0472">Membrane</keyword>
<accession>A0AAU6PH43</accession>
<dbReference type="PANTHER" id="PTHR36917">
    <property type="entry name" value="INTRACELLULAR SEPTATION PROTEIN A-RELATED"/>
    <property type="match status" value="1"/>
</dbReference>
<evidence type="ECO:0000256" key="3">
    <source>
        <dbReference type="ARBA" id="ARBA00022989"/>
    </source>
</evidence>
<feature type="transmembrane region" description="Helical" evidence="5">
    <location>
        <begin position="82"/>
        <end position="103"/>
    </location>
</feature>
<sequence length="221" mass="24984">MKILLDFFPIALFFLVYKSKDLHFYQQEGLHSAIIAMTIATLVQIIITRIRNGKFEKAQVIGLVLLIGFGGLTIYIDNPLFIMWKVSVLYVVFALALIGSLWVGNKSLLQRMLGKELHLPIVIWTRMTWLWGGGFIAIAIINAYYYVLPSIQANANFFGDGERFGLSGLNCLENAKPDLCLLAQQTEESWVNFKLFGTMGLTFVLILVTVVMMSKHIQETK</sequence>
<evidence type="ECO:0000256" key="2">
    <source>
        <dbReference type="ARBA" id="ARBA00022692"/>
    </source>
</evidence>
<evidence type="ECO:0000256" key="1">
    <source>
        <dbReference type="ARBA" id="ARBA00022475"/>
    </source>
</evidence>
<dbReference type="PANTHER" id="PTHR36917:SF1">
    <property type="entry name" value="INNER MEMBRANE-SPANNING PROTEIN YCIB"/>
    <property type="match status" value="1"/>
</dbReference>
<dbReference type="EMBL" id="CP138327">
    <property type="protein sequence ID" value="WXU00360.1"/>
    <property type="molecule type" value="Genomic_DNA"/>
</dbReference>
<dbReference type="GO" id="GO:0005886">
    <property type="term" value="C:plasma membrane"/>
    <property type="evidence" value="ECO:0007669"/>
    <property type="project" value="UniProtKB-SubCell"/>
</dbReference>
<dbReference type="HAMAP" id="MF_00189">
    <property type="entry name" value="YciB"/>
    <property type="match status" value="1"/>
</dbReference>